<dbReference type="PATRIC" id="fig|1300341.3.peg.1755"/>
<sequence>MLFSKAGIALLSLCFVAFTGESQRRKKNTATPEIPAELYSSLEYRLVGPFRGGRSAAVTGVPGEPNLFYFGATGGGVWKTLDGGRSWKNISDGYFGGSIGAVEVAKSDPNVIYVGGGEKTLRGNVSSGYGVWKTEDAGKTWQKAGLEKSRHVPRIRVHPTDYNTLYAAVLGNIYKPTKERGIYKSTDGGKNWKQVLFVNDQAGAVDLTFDPNNPRILYASTWRAKRTPYSLSSGGDGSALWKSTDSGESWTEISKNDGFPKDTLGIIGVAVSPVNSERVFAIVENKEKGGLYRSDNGGKTWMQINSERKLRQRAWYYTRVYADTEDEDVVYVLNVRYHKSTDGGKSFKTFNAPHGDHHDLWIAPENSQRMIIGDDGGAQVSYDGGETWSTYYNQPTAQFYRVTTDNAFPYRIYVAQQDNSTVRINHRSDDGSIGEDDWEPTAGGESAHIAVDPTNNDIVYGGSYGGFLTRVNHDKGTVRGINVWPDNPMGYGAEGMKYRFQWNFPIIFSKHDPKKLYTFSNHVHLSTNEGQSWELLSDDLTRNDPTKLVSSGGPITQDNTGVEYYCTIFAANESPLKEGLLWVGSDDGLVHVTKDGGKTWENVTPTGMPDWMMINSIEPSAFDEGTCYIAGTRYKLGDFAPYLYKTTDYGKSWTKITNGIKNEHFTRVLREDPKSKGLLYAGTETGMYVSFTDGANWEPFQLNLPIVPITDLAWKENNLIVATQGRSVWMIDDLTVLHQLHKDKTAGKARLFAPKDSYRTKGRAASKPSLTEGQNHPNGVVTHFYVKKATEKDSISLTYTSMAGDTLANYSTFNTEKGKKLKVKDGGNTHVWDTRGKGAEKLEGMILWWANLDGAKAVPGTYKVHLNVNGLTQTEEFKILPDPRAEVSVADMQKQYDFITSINETVDNAHQSIKKIRNINTKLNAFTKQYKEDKLVKSLVDKAEELKKSFTEIEKTLYQTKNRSGQDPLNFPIRLTNKLAHLNSLVSLDDFPPTEQDIAVKNEMTTKINAQLDAFNALVDKEMKAFNQQFNAMNLEYLVIEE</sequence>
<dbReference type="GO" id="GO:0010411">
    <property type="term" value="P:xyloglucan metabolic process"/>
    <property type="evidence" value="ECO:0007669"/>
    <property type="project" value="TreeGrafter"/>
</dbReference>
<evidence type="ECO:0000259" key="2">
    <source>
        <dbReference type="Pfam" id="PF15902"/>
    </source>
</evidence>
<dbReference type="GO" id="GO:0016787">
    <property type="term" value="F:hydrolase activity"/>
    <property type="evidence" value="ECO:0007669"/>
    <property type="project" value="UniProtKB-KW"/>
</dbReference>
<feature type="domain" description="Sortilin N-terminal" evidence="2">
    <location>
        <begin position="131"/>
        <end position="256"/>
    </location>
</feature>
<gene>
    <name evidence="3" type="ORF">I595_1565</name>
</gene>
<dbReference type="InterPro" id="IPR015943">
    <property type="entry name" value="WD40/YVTN_repeat-like_dom_sf"/>
</dbReference>
<keyword evidence="3" id="KW-0378">Hydrolase</keyword>
<dbReference type="Gene3D" id="2.130.10.10">
    <property type="entry name" value="YVTN repeat-like/Quinoprotein amine dehydrogenase"/>
    <property type="match status" value="4"/>
</dbReference>
<dbReference type="InterPro" id="IPR036278">
    <property type="entry name" value="Sialidase_sf"/>
</dbReference>
<dbReference type="EMBL" id="LDJX01000003">
    <property type="protein sequence ID" value="KPM31917.1"/>
    <property type="molecule type" value="Genomic_DNA"/>
</dbReference>
<keyword evidence="1" id="KW-0677">Repeat</keyword>
<dbReference type="CDD" id="cd15482">
    <property type="entry name" value="Sialidase_non-viral"/>
    <property type="match status" value="1"/>
</dbReference>
<proteinExistence type="predicted"/>
<protein>
    <submittedName>
        <fullName evidence="3">Glycosyl hydrolase BNR repeat-containing protein</fullName>
    </submittedName>
</protein>
<accession>A0A0P7ATY1</accession>
<organism evidence="3 4">
    <name type="scientific">Croceitalea dokdonensis DOKDO 023</name>
    <dbReference type="NCBI Taxonomy" id="1300341"/>
    <lineage>
        <taxon>Bacteria</taxon>
        <taxon>Pseudomonadati</taxon>
        <taxon>Bacteroidota</taxon>
        <taxon>Flavobacteriia</taxon>
        <taxon>Flavobacteriales</taxon>
        <taxon>Flavobacteriaceae</taxon>
        <taxon>Croceitalea</taxon>
    </lineage>
</organism>
<evidence type="ECO:0000313" key="3">
    <source>
        <dbReference type="EMBL" id="KPM31917.1"/>
    </source>
</evidence>
<evidence type="ECO:0000256" key="1">
    <source>
        <dbReference type="ARBA" id="ARBA00022737"/>
    </source>
</evidence>
<dbReference type="AlphaFoldDB" id="A0A0P7ATY1"/>
<dbReference type="Pfam" id="PF15902">
    <property type="entry name" value="Sortilin-Vps10"/>
    <property type="match status" value="2"/>
</dbReference>
<dbReference type="PANTHER" id="PTHR43739">
    <property type="entry name" value="XYLOGLUCANASE (EUROFUNG)"/>
    <property type="match status" value="1"/>
</dbReference>
<dbReference type="STRING" id="1300341.I595_1565"/>
<dbReference type="InterPro" id="IPR031778">
    <property type="entry name" value="Sortilin_N"/>
</dbReference>
<dbReference type="Proteomes" id="UP000050280">
    <property type="component" value="Unassembled WGS sequence"/>
</dbReference>
<comment type="caution">
    <text evidence="3">The sequence shown here is derived from an EMBL/GenBank/DDBJ whole genome shotgun (WGS) entry which is preliminary data.</text>
</comment>
<feature type="domain" description="Sortilin N-terminal" evidence="2">
    <location>
        <begin position="291"/>
        <end position="421"/>
    </location>
</feature>
<keyword evidence="4" id="KW-1185">Reference proteome</keyword>
<dbReference type="SUPFAM" id="SSF110296">
    <property type="entry name" value="Oligoxyloglucan reducing end-specific cellobiohydrolase"/>
    <property type="match status" value="1"/>
</dbReference>
<dbReference type="PANTHER" id="PTHR43739:SF5">
    <property type="entry name" value="EXO-ALPHA-SIALIDASE"/>
    <property type="match status" value="1"/>
</dbReference>
<evidence type="ECO:0000313" key="4">
    <source>
        <dbReference type="Proteomes" id="UP000050280"/>
    </source>
</evidence>
<reference evidence="3 4" key="1">
    <citation type="submission" date="2015-09" db="EMBL/GenBank/DDBJ databases">
        <title>Genome sequence of the marine flavobacterium Croceitalea dokdonensis DOKDO 023 that contains proton- and sodium-pumping rhodopsins.</title>
        <authorList>
            <person name="Kwon S.-K."/>
            <person name="Lee H.K."/>
            <person name="Kwak M.-J."/>
            <person name="Kim J.F."/>
        </authorList>
    </citation>
    <scope>NUCLEOTIDE SEQUENCE [LARGE SCALE GENOMIC DNA]</scope>
    <source>
        <strain evidence="3 4">DOKDO 023</strain>
    </source>
</reference>
<name>A0A0P7ATY1_9FLAO</name>
<dbReference type="SUPFAM" id="SSF50939">
    <property type="entry name" value="Sialidases"/>
    <property type="match status" value="1"/>
</dbReference>
<dbReference type="InterPro" id="IPR052025">
    <property type="entry name" value="Xyloglucanase_GH74"/>
</dbReference>